<dbReference type="InterPro" id="IPR044763">
    <property type="entry name" value="Ded1/Dbp1_DEADc"/>
</dbReference>
<dbReference type="GO" id="GO:0003729">
    <property type="term" value="F:mRNA binding"/>
    <property type="evidence" value="ECO:0000318"/>
    <property type="project" value="GO_Central"/>
</dbReference>
<evidence type="ECO:0000256" key="8">
    <source>
        <dbReference type="ARBA" id="ARBA00047984"/>
    </source>
</evidence>
<feature type="region of interest" description="Disordered" evidence="9">
    <location>
        <begin position="1"/>
        <end position="133"/>
    </location>
</feature>
<dbReference type="Gramene" id="Jr14_21590_p1">
    <property type="protein sequence ID" value="cds.Jr14_21590_p1"/>
    <property type="gene ID" value="Jr14_21590"/>
</dbReference>
<evidence type="ECO:0000256" key="1">
    <source>
        <dbReference type="ARBA" id="ARBA00012552"/>
    </source>
</evidence>
<dbReference type="SUPFAM" id="SSF52540">
    <property type="entry name" value="P-loop containing nucleoside triphosphate hydrolases"/>
    <property type="match status" value="1"/>
</dbReference>
<dbReference type="Pfam" id="PF00270">
    <property type="entry name" value="DEAD"/>
    <property type="match status" value="1"/>
</dbReference>
<evidence type="ECO:0000256" key="7">
    <source>
        <dbReference type="ARBA" id="ARBA00024358"/>
    </source>
</evidence>
<dbReference type="PANTHER" id="PTHR47958">
    <property type="entry name" value="ATP-DEPENDENT RNA HELICASE DBP3"/>
    <property type="match status" value="1"/>
</dbReference>
<gene>
    <name evidence="11" type="primary">LOC109001659</name>
</gene>
<dbReference type="InterPro" id="IPR014001">
    <property type="entry name" value="Helicase_ATP-bd"/>
</dbReference>
<feature type="compositionally biased region" description="Polar residues" evidence="9">
    <location>
        <begin position="26"/>
        <end position="41"/>
    </location>
</feature>
<feature type="compositionally biased region" description="Low complexity" evidence="9">
    <location>
        <begin position="1"/>
        <end position="25"/>
    </location>
</feature>
<evidence type="ECO:0000256" key="5">
    <source>
        <dbReference type="ARBA" id="ARBA00022840"/>
    </source>
</evidence>
<evidence type="ECO:0000256" key="4">
    <source>
        <dbReference type="ARBA" id="ARBA00022806"/>
    </source>
</evidence>
<evidence type="ECO:0000256" key="3">
    <source>
        <dbReference type="ARBA" id="ARBA00022801"/>
    </source>
</evidence>
<name>A0A2I4FSE5_JUGRE</name>
<dbReference type="PROSITE" id="PS51195">
    <property type="entry name" value="Q_MOTIF"/>
    <property type="match status" value="1"/>
</dbReference>
<comment type="similarity">
    <text evidence="7">Belongs to the DEAD box helicase family. DDX3/DED1 subfamily.</text>
</comment>
<evidence type="ECO:0000256" key="6">
    <source>
        <dbReference type="ARBA" id="ARBA00022884"/>
    </source>
</evidence>
<dbReference type="InterPro" id="IPR014014">
    <property type="entry name" value="RNA_helicase_DEAD_Q_motif"/>
</dbReference>
<dbReference type="SMART" id="SM00490">
    <property type="entry name" value="HELICc"/>
    <property type="match status" value="1"/>
</dbReference>
<feature type="compositionally biased region" description="Basic and acidic residues" evidence="9">
    <location>
        <begin position="107"/>
        <end position="116"/>
    </location>
</feature>
<dbReference type="Proteomes" id="UP000235220">
    <property type="component" value="Chromosome 14"/>
</dbReference>
<dbReference type="FunFam" id="3.40.50.300:FF:000008">
    <property type="entry name" value="ATP-dependent RNA helicase RhlB"/>
    <property type="match status" value="1"/>
</dbReference>
<dbReference type="CDD" id="cd18787">
    <property type="entry name" value="SF2_C_DEAD"/>
    <property type="match status" value="1"/>
</dbReference>
<evidence type="ECO:0000313" key="10">
    <source>
        <dbReference type="Proteomes" id="UP000235220"/>
    </source>
</evidence>
<feature type="region of interest" description="Disordered" evidence="9">
    <location>
        <begin position="558"/>
        <end position="579"/>
    </location>
</feature>
<reference evidence="11" key="1">
    <citation type="submission" date="2025-08" db="UniProtKB">
        <authorList>
            <consortium name="RefSeq"/>
        </authorList>
    </citation>
    <scope>IDENTIFICATION</scope>
    <source>
        <tissue evidence="11">Leaves</tissue>
    </source>
</reference>
<organism evidence="10 11">
    <name type="scientific">Juglans regia</name>
    <name type="common">English walnut</name>
    <dbReference type="NCBI Taxonomy" id="51240"/>
    <lineage>
        <taxon>Eukaryota</taxon>
        <taxon>Viridiplantae</taxon>
        <taxon>Streptophyta</taxon>
        <taxon>Embryophyta</taxon>
        <taxon>Tracheophyta</taxon>
        <taxon>Spermatophyta</taxon>
        <taxon>Magnoliopsida</taxon>
        <taxon>eudicotyledons</taxon>
        <taxon>Gunneridae</taxon>
        <taxon>Pentapetalae</taxon>
        <taxon>rosids</taxon>
        <taxon>fabids</taxon>
        <taxon>Fagales</taxon>
        <taxon>Juglandaceae</taxon>
        <taxon>Juglans</taxon>
    </lineage>
</organism>
<dbReference type="Pfam" id="PF00271">
    <property type="entry name" value="Helicase_C"/>
    <property type="match status" value="1"/>
</dbReference>
<dbReference type="FunFam" id="3.40.50.300:FF:000397">
    <property type="entry name" value="Probable ATP-dependent RNA helicase DDX4"/>
    <property type="match status" value="1"/>
</dbReference>
<protein>
    <recommendedName>
        <fullName evidence="1">RNA helicase</fullName>
        <ecNumber evidence="1">3.6.4.13</ecNumber>
    </recommendedName>
</protein>
<comment type="catalytic activity">
    <reaction evidence="8">
        <text>ATP + H2O = ADP + phosphate + H(+)</text>
        <dbReference type="Rhea" id="RHEA:13065"/>
        <dbReference type="ChEBI" id="CHEBI:15377"/>
        <dbReference type="ChEBI" id="CHEBI:15378"/>
        <dbReference type="ChEBI" id="CHEBI:30616"/>
        <dbReference type="ChEBI" id="CHEBI:43474"/>
        <dbReference type="ChEBI" id="CHEBI:456216"/>
        <dbReference type="EC" id="3.6.4.13"/>
    </reaction>
</comment>
<accession>A0A2I4FSE5</accession>
<dbReference type="PROSITE" id="PS51192">
    <property type="entry name" value="HELICASE_ATP_BIND_1"/>
    <property type="match status" value="1"/>
</dbReference>
<sequence length="619" mass="66674">MSTRTSWADLAANSAAENAAPGSSSVSNGSIGTTTAPSRSTYVPPHLRNRPPVADTPAPANSGPALSNDQSGHGGSRWSGAPRNDYGRSGYSGGGGRAGGWGGRSGGWDRGRDREVNPFGEDDDTEQPFSEQENTGINFDAYEDIPVETSGENVPPAVNTFAEIDLGEALNENIRRCKYVRPTPVQRHAIPISLGGRDLMACAQTGSGKTAAFCFPIISGIMRGQSVQRPPRGARTVYPLALILSPTRELSMQIHEEARKFSYQTGVRVVVAYGGAPINQQLRDLERGVDILVATPGRLVDLLERARVSLQMIRYLALDEADRMLDMGFEPQIRKIVEQMDMPRAGARQTMLFSATFPKEIQRLAADFLANYIFLAVGRVGSSTDLIVQRVEFVHESDKRSHLMDLLHAQRANGSQGKQALTLVFVETKKGADSLEHWLCLNGFPATTIHGDRSQQERELALRSFKSGNTPILVATDVAARGLDIPHVAHVVNFDLPNDIDDYVHRIGRTGRAGKSGLATAFFNENNSSLARALAELMQESNQEVPAWLSRYAARSSFGGGRNRRSGGGRFGGRDFRREGSFNRGGSDYYSGGNSSGGYGASSGGYGGGYGSGVASAWD</sequence>
<evidence type="ECO:0000313" key="11">
    <source>
        <dbReference type="RefSeq" id="XP_018834571.1"/>
    </source>
</evidence>
<keyword evidence="10" id="KW-1185">Reference proteome</keyword>
<dbReference type="InterPro" id="IPR027417">
    <property type="entry name" value="P-loop_NTPase"/>
</dbReference>
<evidence type="ECO:0000256" key="9">
    <source>
        <dbReference type="SAM" id="MobiDB-lite"/>
    </source>
</evidence>
<feature type="compositionally biased region" description="Gly residues" evidence="9">
    <location>
        <begin position="90"/>
        <end position="106"/>
    </location>
</feature>
<dbReference type="GeneID" id="109001659"/>
<dbReference type="SMART" id="SM00487">
    <property type="entry name" value="DEXDc"/>
    <property type="match status" value="1"/>
</dbReference>
<keyword evidence="2" id="KW-0547">Nucleotide-binding</keyword>
<dbReference type="InterPro" id="IPR001650">
    <property type="entry name" value="Helicase_C-like"/>
</dbReference>
<dbReference type="EC" id="3.6.4.13" evidence="1"/>
<keyword evidence="5" id="KW-0067">ATP-binding</keyword>
<keyword evidence="4" id="KW-0347">Helicase</keyword>
<dbReference type="GO" id="GO:0016787">
    <property type="term" value="F:hydrolase activity"/>
    <property type="evidence" value="ECO:0007669"/>
    <property type="project" value="UniProtKB-KW"/>
</dbReference>
<proteinExistence type="inferred from homology"/>
<dbReference type="InterPro" id="IPR011545">
    <property type="entry name" value="DEAD/DEAH_box_helicase_dom"/>
</dbReference>
<keyword evidence="6" id="KW-0694">RNA-binding</keyword>
<keyword evidence="3" id="KW-0378">Hydrolase</keyword>
<dbReference type="GO" id="GO:0005524">
    <property type="term" value="F:ATP binding"/>
    <property type="evidence" value="ECO:0007669"/>
    <property type="project" value="UniProtKB-KW"/>
</dbReference>
<dbReference type="OrthoDB" id="196131at2759"/>
<evidence type="ECO:0000256" key="2">
    <source>
        <dbReference type="ARBA" id="ARBA00022741"/>
    </source>
</evidence>
<dbReference type="GO" id="GO:0005634">
    <property type="term" value="C:nucleus"/>
    <property type="evidence" value="ECO:0000318"/>
    <property type="project" value="GO_Central"/>
</dbReference>
<dbReference type="CDD" id="cd17967">
    <property type="entry name" value="DEADc_DDX3_DDX4"/>
    <property type="match status" value="1"/>
</dbReference>
<dbReference type="GO" id="GO:0003724">
    <property type="term" value="F:RNA helicase activity"/>
    <property type="evidence" value="ECO:0000318"/>
    <property type="project" value="GO_Central"/>
</dbReference>
<dbReference type="Gene3D" id="3.40.50.300">
    <property type="entry name" value="P-loop containing nucleotide triphosphate hydrolases"/>
    <property type="match status" value="2"/>
</dbReference>
<dbReference type="KEGG" id="jre:109001659"/>
<dbReference type="STRING" id="51240.A0A2I4FSE5"/>
<dbReference type="AlphaFoldDB" id="A0A2I4FSE5"/>
<dbReference type="RefSeq" id="XP_018834571.1">
    <property type="nucleotide sequence ID" value="XM_018979026.2"/>
</dbReference>
<dbReference type="PROSITE" id="PS51194">
    <property type="entry name" value="HELICASE_CTER"/>
    <property type="match status" value="1"/>
</dbReference>